<feature type="transmembrane region" description="Helical" evidence="7">
    <location>
        <begin position="410"/>
        <end position="432"/>
    </location>
</feature>
<evidence type="ECO:0000256" key="6">
    <source>
        <dbReference type="ARBA" id="ARBA00023180"/>
    </source>
</evidence>
<feature type="transmembrane region" description="Helical" evidence="7">
    <location>
        <begin position="643"/>
        <end position="665"/>
    </location>
</feature>
<dbReference type="AlphaFoldDB" id="A0A8B8DGG3"/>
<dbReference type="GO" id="GO:0022857">
    <property type="term" value="F:transmembrane transporter activity"/>
    <property type="evidence" value="ECO:0007669"/>
    <property type="project" value="UniProtKB-UniRule"/>
</dbReference>
<organism evidence="9 10">
    <name type="scientific">Crassostrea virginica</name>
    <name type="common">Eastern oyster</name>
    <dbReference type="NCBI Taxonomy" id="6565"/>
    <lineage>
        <taxon>Eukaryota</taxon>
        <taxon>Metazoa</taxon>
        <taxon>Spiralia</taxon>
        <taxon>Lophotrochozoa</taxon>
        <taxon>Mollusca</taxon>
        <taxon>Bivalvia</taxon>
        <taxon>Autobranchia</taxon>
        <taxon>Pteriomorphia</taxon>
        <taxon>Ostreida</taxon>
        <taxon>Ostreoidea</taxon>
        <taxon>Ostreidae</taxon>
        <taxon>Crassostrea</taxon>
    </lineage>
</organism>
<evidence type="ECO:0000256" key="3">
    <source>
        <dbReference type="ARBA" id="ARBA00022692"/>
    </source>
</evidence>
<keyword evidence="3 7" id="KW-0812">Transmembrane</keyword>
<keyword evidence="5 7" id="KW-0472">Membrane</keyword>
<protein>
    <recommendedName>
        <fullName evidence="7">Choline transporter-like protein</fullName>
    </recommendedName>
</protein>
<comment type="similarity">
    <text evidence="2 7">Belongs to the CTL (choline transporter-like) family.</text>
</comment>
<keyword evidence="6" id="KW-0325">Glycoprotein</keyword>
<feature type="region of interest" description="Disordered" evidence="8">
    <location>
        <begin position="1"/>
        <end position="59"/>
    </location>
</feature>
<comment type="function">
    <text evidence="7">Choline transporter.</text>
</comment>
<evidence type="ECO:0000313" key="9">
    <source>
        <dbReference type="Proteomes" id="UP000694844"/>
    </source>
</evidence>
<evidence type="ECO:0000313" key="10">
    <source>
        <dbReference type="RefSeq" id="XP_022326795.1"/>
    </source>
</evidence>
<dbReference type="Proteomes" id="UP000694844">
    <property type="component" value="Chromosome 3"/>
</dbReference>
<dbReference type="PANTHER" id="PTHR12385">
    <property type="entry name" value="CHOLINE TRANSPORTER-LIKE (SLC FAMILY 44)"/>
    <property type="match status" value="1"/>
</dbReference>
<evidence type="ECO:0000256" key="7">
    <source>
        <dbReference type="RuleBase" id="RU368066"/>
    </source>
</evidence>
<dbReference type="Pfam" id="PF04515">
    <property type="entry name" value="Choline_transpo"/>
    <property type="match status" value="1"/>
</dbReference>
<dbReference type="InterPro" id="IPR007603">
    <property type="entry name" value="Choline_transptr-like"/>
</dbReference>
<accession>A0A8B8DGG3</accession>
<dbReference type="GeneID" id="111126436"/>
<feature type="transmembrane region" description="Helical" evidence="7">
    <location>
        <begin position="311"/>
        <end position="332"/>
    </location>
</feature>
<dbReference type="OrthoDB" id="420519at2759"/>
<name>A0A8B8DGG3_CRAVI</name>
<proteinExistence type="inferred from homology"/>
<feature type="transmembrane region" description="Helical" evidence="7">
    <location>
        <begin position="284"/>
        <end position="304"/>
    </location>
</feature>
<keyword evidence="4 7" id="KW-1133">Transmembrane helix</keyword>
<feature type="transmembrane region" description="Helical" evidence="7">
    <location>
        <begin position="608"/>
        <end position="631"/>
    </location>
</feature>
<evidence type="ECO:0000256" key="5">
    <source>
        <dbReference type="ARBA" id="ARBA00023136"/>
    </source>
</evidence>
<comment type="subcellular location">
    <subcellularLocation>
        <location evidence="7">Cell membrane</location>
        <topology evidence="7">Multi-pass membrane protein</topology>
    </subcellularLocation>
    <subcellularLocation>
        <location evidence="1">Membrane</location>
        <topology evidence="1">Multi-pass membrane protein</topology>
    </subcellularLocation>
</comment>
<dbReference type="GO" id="GO:0005886">
    <property type="term" value="C:plasma membrane"/>
    <property type="evidence" value="ECO:0007669"/>
    <property type="project" value="UniProtKB-SubCell"/>
</dbReference>
<dbReference type="RefSeq" id="XP_022326795.1">
    <property type="nucleotide sequence ID" value="XM_022471087.1"/>
</dbReference>
<feature type="transmembrane region" description="Helical" evidence="7">
    <location>
        <begin position="499"/>
        <end position="525"/>
    </location>
</feature>
<feature type="compositionally biased region" description="Basic and acidic residues" evidence="8">
    <location>
        <begin position="1"/>
        <end position="23"/>
    </location>
</feature>
<feature type="transmembrane region" description="Helical" evidence="7">
    <location>
        <begin position="546"/>
        <end position="568"/>
    </location>
</feature>
<evidence type="ECO:0000256" key="4">
    <source>
        <dbReference type="ARBA" id="ARBA00022989"/>
    </source>
</evidence>
<dbReference type="PANTHER" id="PTHR12385:SF14">
    <property type="entry name" value="CHOLINE TRANSPORTER-LIKE 2"/>
    <property type="match status" value="1"/>
</dbReference>
<evidence type="ECO:0000256" key="2">
    <source>
        <dbReference type="ARBA" id="ARBA00007168"/>
    </source>
</evidence>
<feature type="transmembrane region" description="Helical" evidence="7">
    <location>
        <begin position="685"/>
        <end position="707"/>
    </location>
</feature>
<keyword evidence="9" id="KW-1185">Reference proteome</keyword>
<gene>
    <name evidence="10" type="primary">LOC111126436</name>
</gene>
<reference evidence="10" key="1">
    <citation type="submission" date="2025-08" db="UniProtKB">
        <authorList>
            <consortium name="RefSeq"/>
        </authorList>
    </citation>
    <scope>IDENTIFICATION</scope>
    <source>
        <tissue evidence="10">Whole sample</tissue>
    </source>
</reference>
<dbReference type="KEGG" id="cvn:111126436"/>
<evidence type="ECO:0000256" key="8">
    <source>
        <dbReference type="SAM" id="MobiDB-lite"/>
    </source>
</evidence>
<evidence type="ECO:0000256" key="1">
    <source>
        <dbReference type="ARBA" id="ARBA00004141"/>
    </source>
</evidence>
<sequence>MSKVADEKSEEKSSNEKEEFKADEGDENSAESETPTDKGNVEGVPSLKNGEPRKHDPTFNGPIKNRSCTDIICCLLFLVFIAGMVVCSIIGYARGNPYKLLYPTDSSGNICGYDTGYKDTPYLVYFDMLQCAKTGTAVIITGCPTPQVCVKTCPTSYWYYLFQAAQETATTKNVADRANDMICKAGTDTTAGTIQDLIDADSCAAYYVKSTAVVGRCIPSFFLEITDWAQNLYVTTGGTDYNLTNSAGEGITGTAMNEASYWLAKFMSVSEVIEMVFKDIVASWWLLLAFLGIAMVVCFIWIVLMRWLTGIIVWFSIFAVLGVLSYACYYSYVQYYDLKTTNVTGTWGYSEAFALNFSYYLQLKETWLAFACGTATFLAIFVLLLIFLLDRICIAIELIKEGSRAIGNMIFTLIWPIFPFFIQLAIVGYFGFSSVYIASIGDQKYYTNGTNTTDDGINYYLSRIPCTPDQSTQGSYCDFVKYGGTEYIAVMQVFMLFMFFWTMNFVVAMGQMVLAGAFASYYWAFEKPKDIPAFPLTASLYRTFRYHFGSLAFGSLIIAIIQMIRVALEYLDHKLKGSENRIAKFFLKCLKCCFWCLEKFMKFLNRNAYILIAVYGKNFCTSAKDAFFLILRNVVRVVVLDKITDYVLFLSKLLVTASVGVAAYFWFQGKITYFANYVPTNLNYYITPVILVIIGTYLVCCCFFSVYEMAVDTLFLCFLEDLEMNDGTADKPYFMSKGLMSILGKKNLKPGEKKKCCGCC</sequence>
<feature type="transmembrane region" description="Helical" evidence="7">
    <location>
        <begin position="71"/>
        <end position="93"/>
    </location>
</feature>
<feature type="transmembrane region" description="Helical" evidence="7">
    <location>
        <begin position="367"/>
        <end position="389"/>
    </location>
</feature>